<name>A0A6J6Q882_9ZZZZ</name>
<evidence type="ECO:0000313" key="3">
    <source>
        <dbReference type="EMBL" id="CAB4806916.1"/>
    </source>
</evidence>
<protein>
    <submittedName>
        <fullName evidence="2">Unannotated protein</fullName>
    </submittedName>
</protein>
<feature type="transmembrane region" description="Helical" evidence="1">
    <location>
        <begin position="17"/>
        <end position="35"/>
    </location>
</feature>
<dbReference type="EMBL" id="CAFBRZ010000024">
    <property type="protein sequence ID" value="CAB5149329.1"/>
    <property type="molecule type" value="Genomic_DNA"/>
</dbReference>
<evidence type="ECO:0000313" key="5">
    <source>
        <dbReference type="EMBL" id="CAB4981319.1"/>
    </source>
</evidence>
<dbReference type="AlphaFoldDB" id="A0A6J6Q882"/>
<dbReference type="EMBL" id="CAFBOD010000014">
    <property type="protein sequence ID" value="CAB4981319.1"/>
    <property type="molecule type" value="Genomic_DNA"/>
</dbReference>
<feature type="transmembrane region" description="Helical" evidence="1">
    <location>
        <begin position="47"/>
        <end position="69"/>
    </location>
</feature>
<evidence type="ECO:0000313" key="6">
    <source>
        <dbReference type="EMBL" id="CAB5149329.1"/>
    </source>
</evidence>
<sequence length="77" mass="8588">MWDDCGRTGCAGGGGSFLLFVGFFWLAASYFVLFSDPKSFREYVKGLPARLLLFGVVTGIFWVIGWVILKIEQFLLG</sequence>
<organism evidence="2">
    <name type="scientific">freshwater metagenome</name>
    <dbReference type="NCBI Taxonomy" id="449393"/>
    <lineage>
        <taxon>unclassified sequences</taxon>
        <taxon>metagenomes</taxon>
        <taxon>ecological metagenomes</taxon>
    </lineage>
</organism>
<keyword evidence="1" id="KW-0812">Transmembrane</keyword>
<dbReference type="EMBL" id="CAEZYE010000019">
    <property type="protein sequence ID" value="CAB4707269.1"/>
    <property type="molecule type" value="Genomic_DNA"/>
</dbReference>
<evidence type="ECO:0000313" key="4">
    <source>
        <dbReference type="EMBL" id="CAB4924534.1"/>
    </source>
</evidence>
<keyword evidence="1" id="KW-0472">Membrane</keyword>
<dbReference type="EMBL" id="CAFBMU010000009">
    <property type="protein sequence ID" value="CAB4924534.1"/>
    <property type="molecule type" value="Genomic_DNA"/>
</dbReference>
<reference evidence="2" key="1">
    <citation type="submission" date="2020-05" db="EMBL/GenBank/DDBJ databases">
        <authorList>
            <person name="Chiriac C."/>
            <person name="Salcher M."/>
            <person name="Ghai R."/>
            <person name="Kavagutti S V."/>
        </authorList>
    </citation>
    <scope>NUCLEOTIDE SEQUENCE</scope>
</reference>
<evidence type="ECO:0000313" key="2">
    <source>
        <dbReference type="EMBL" id="CAB4707269.1"/>
    </source>
</evidence>
<evidence type="ECO:0000256" key="1">
    <source>
        <dbReference type="SAM" id="Phobius"/>
    </source>
</evidence>
<keyword evidence="1" id="KW-1133">Transmembrane helix</keyword>
<accession>A0A6J6Q882</accession>
<dbReference type="EMBL" id="CAFAAS010000008">
    <property type="protein sequence ID" value="CAB4806916.1"/>
    <property type="molecule type" value="Genomic_DNA"/>
</dbReference>
<proteinExistence type="predicted"/>
<gene>
    <name evidence="2" type="ORF">UFOPK2655_00505</name>
    <name evidence="3" type="ORF">UFOPK3077_00911</name>
    <name evidence="4" type="ORF">UFOPK3667_00917</name>
    <name evidence="5" type="ORF">UFOPK3903_01179</name>
    <name evidence="6" type="ORF">UFOPK4444_00557</name>
</gene>